<dbReference type="OrthoDB" id="9777873at2"/>
<feature type="domain" description="Glycosyltransferase 2-like" evidence="6">
    <location>
        <begin position="4"/>
        <end position="129"/>
    </location>
</feature>
<keyword evidence="8" id="KW-1185">Reference proteome</keyword>
<keyword evidence="3" id="KW-0328">Glycosyltransferase</keyword>
<keyword evidence="2" id="KW-1003">Cell membrane</keyword>
<dbReference type="GO" id="GO:0005886">
    <property type="term" value="C:plasma membrane"/>
    <property type="evidence" value="ECO:0007669"/>
    <property type="project" value="UniProtKB-SubCell"/>
</dbReference>
<evidence type="ECO:0000256" key="5">
    <source>
        <dbReference type="ARBA" id="ARBA00023136"/>
    </source>
</evidence>
<reference evidence="7 8" key="1">
    <citation type="submission" date="2016-01" db="EMBL/GenBank/DDBJ databases">
        <authorList>
            <person name="Peeters C."/>
        </authorList>
    </citation>
    <scope>NUCLEOTIDE SEQUENCE [LARGE SCALE GENOMIC DNA]</scope>
    <source>
        <strain evidence="7">LMG 29315</strain>
    </source>
</reference>
<dbReference type="EMBL" id="FCNV02000002">
    <property type="protein sequence ID" value="SAL19755.1"/>
    <property type="molecule type" value="Genomic_DNA"/>
</dbReference>
<evidence type="ECO:0000256" key="1">
    <source>
        <dbReference type="ARBA" id="ARBA00004236"/>
    </source>
</evidence>
<protein>
    <submittedName>
        <fullName evidence="7">Putative glycosyl transferase</fullName>
    </submittedName>
</protein>
<gene>
    <name evidence="7" type="ORF">AWB72_01250</name>
</gene>
<sequence>MIGIVIPAHNEEAFLADCLEAARLAATHPALLGEAVEIVVVLDSCTDDSLSVAQCFGVHRLTLDARNVGRARAAGADFMLERGARWLAFTDADSRVAPDWIVEQLGLEADAVCGCVTVDDWSMHASATREAFYRKYTHADAHRHVHGANLGVSASAYRRAGGFMPLACSEDVALTVQLAESGARIAWSAAPCVVTSARTASKARGGFGDTLAAIAEREAREALADAAALPDAQREEA</sequence>
<dbReference type="PANTHER" id="PTHR43646">
    <property type="entry name" value="GLYCOSYLTRANSFERASE"/>
    <property type="match status" value="1"/>
</dbReference>
<evidence type="ECO:0000313" key="7">
    <source>
        <dbReference type="EMBL" id="SAL19755.1"/>
    </source>
</evidence>
<organism evidence="7 8">
    <name type="scientific">Caballeronia concitans</name>
    <dbReference type="NCBI Taxonomy" id="1777133"/>
    <lineage>
        <taxon>Bacteria</taxon>
        <taxon>Pseudomonadati</taxon>
        <taxon>Pseudomonadota</taxon>
        <taxon>Betaproteobacteria</taxon>
        <taxon>Burkholderiales</taxon>
        <taxon>Burkholderiaceae</taxon>
        <taxon>Caballeronia</taxon>
    </lineage>
</organism>
<dbReference type="Pfam" id="PF00535">
    <property type="entry name" value="Glycos_transf_2"/>
    <property type="match status" value="1"/>
</dbReference>
<name>A0A658QTA9_9BURK</name>
<dbReference type="InterPro" id="IPR001173">
    <property type="entry name" value="Glyco_trans_2-like"/>
</dbReference>
<evidence type="ECO:0000256" key="2">
    <source>
        <dbReference type="ARBA" id="ARBA00022475"/>
    </source>
</evidence>
<dbReference type="InterPro" id="IPR029044">
    <property type="entry name" value="Nucleotide-diphossugar_trans"/>
</dbReference>
<evidence type="ECO:0000313" key="8">
    <source>
        <dbReference type="Proteomes" id="UP000198263"/>
    </source>
</evidence>
<comment type="subcellular location">
    <subcellularLocation>
        <location evidence="1">Cell membrane</location>
    </subcellularLocation>
</comment>
<dbReference type="GO" id="GO:0016757">
    <property type="term" value="F:glycosyltransferase activity"/>
    <property type="evidence" value="ECO:0007669"/>
    <property type="project" value="UniProtKB-KW"/>
</dbReference>
<dbReference type="PANTHER" id="PTHR43646:SF2">
    <property type="entry name" value="GLYCOSYLTRANSFERASE 2-LIKE DOMAIN-CONTAINING PROTEIN"/>
    <property type="match status" value="1"/>
</dbReference>
<keyword evidence="4 7" id="KW-0808">Transferase</keyword>
<dbReference type="SUPFAM" id="SSF53448">
    <property type="entry name" value="Nucleotide-diphospho-sugar transferases"/>
    <property type="match status" value="1"/>
</dbReference>
<dbReference type="RefSeq" id="WP_087127955.1">
    <property type="nucleotide sequence ID" value="NZ_FCNV02000002.1"/>
</dbReference>
<dbReference type="AlphaFoldDB" id="A0A658QTA9"/>
<proteinExistence type="predicted"/>
<keyword evidence="5" id="KW-0472">Membrane</keyword>
<evidence type="ECO:0000256" key="3">
    <source>
        <dbReference type="ARBA" id="ARBA00022676"/>
    </source>
</evidence>
<dbReference type="Proteomes" id="UP000198263">
    <property type="component" value="Unassembled WGS sequence"/>
</dbReference>
<evidence type="ECO:0000259" key="6">
    <source>
        <dbReference type="Pfam" id="PF00535"/>
    </source>
</evidence>
<dbReference type="Gene3D" id="3.90.550.10">
    <property type="entry name" value="Spore Coat Polysaccharide Biosynthesis Protein SpsA, Chain A"/>
    <property type="match status" value="1"/>
</dbReference>
<accession>A0A658QTA9</accession>
<comment type="caution">
    <text evidence="7">The sequence shown here is derived from an EMBL/GenBank/DDBJ whole genome shotgun (WGS) entry which is preliminary data.</text>
</comment>
<evidence type="ECO:0000256" key="4">
    <source>
        <dbReference type="ARBA" id="ARBA00022679"/>
    </source>
</evidence>